<dbReference type="RefSeq" id="WP_108603988.1">
    <property type="nucleotide sequence ID" value="NZ_CP026604.1"/>
</dbReference>
<dbReference type="OrthoDB" id="9796171at2"/>
<gene>
    <name evidence="2" type="ORF">C2869_16485</name>
</gene>
<organism evidence="2 3">
    <name type="scientific">Saccharobesus litoralis</name>
    <dbReference type="NCBI Taxonomy" id="2172099"/>
    <lineage>
        <taxon>Bacteria</taxon>
        <taxon>Pseudomonadati</taxon>
        <taxon>Pseudomonadota</taxon>
        <taxon>Gammaproteobacteria</taxon>
        <taxon>Alteromonadales</taxon>
        <taxon>Alteromonadaceae</taxon>
        <taxon>Saccharobesus</taxon>
    </lineage>
</organism>
<evidence type="ECO:0000259" key="1">
    <source>
        <dbReference type="PROSITE" id="PS51186"/>
    </source>
</evidence>
<name>A0A2S0VUS8_9ALTE</name>
<sequence>MTRIEHSSWQQIAKVIKDIRSTVFVYEWRIPRAVEFDEVDSVSDHVVLYDDELPVATGRLCPDGYLSRVAVIASRRKTNAADEVFKALAEIAQRKNFDVLTICADIAHVESCRKGGFQCSGRVFMEAGVPRQKLSCPVNRFQPVSWDWLH</sequence>
<dbReference type="EMBL" id="CP026604">
    <property type="protein sequence ID" value="AWB67922.1"/>
    <property type="molecule type" value="Genomic_DNA"/>
</dbReference>
<dbReference type="Gene3D" id="3.40.630.30">
    <property type="match status" value="1"/>
</dbReference>
<keyword evidence="2" id="KW-0808">Transferase</keyword>
<dbReference type="InterPro" id="IPR016181">
    <property type="entry name" value="Acyl_CoA_acyltransferase"/>
</dbReference>
<dbReference type="InterPro" id="IPR000182">
    <property type="entry name" value="GNAT_dom"/>
</dbReference>
<reference evidence="2 3" key="1">
    <citation type="submission" date="2018-01" db="EMBL/GenBank/DDBJ databases">
        <title>Genome sequence of a Cantenovulum-like bacteria.</title>
        <authorList>
            <person name="Tan W.R."/>
            <person name="Lau N.-S."/>
            <person name="Go F."/>
            <person name="Amirul A.-A.A."/>
        </authorList>
    </citation>
    <scope>NUCLEOTIDE SEQUENCE [LARGE SCALE GENOMIC DNA]</scope>
    <source>
        <strain evidence="2 3">CCB-QB4</strain>
    </source>
</reference>
<dbReference type="Proteomes" id="UP000244441">
    <property type="component" value="Chromosome"/>
</dbReference>
<evidence type="ECO:0000313" key="3">
    <source>
        <dbReference type="Proteomes" id="UP000244441"/>
    </source>
</evidence>
<dbReference type="AlphaFoldDB" id="A0A2S0VUS8"/>
<dbReference type="PROSITE" id="PS51186">
    <property type="entry name" value="GNAT"/>
    <property type="match status" value="1"/>
</dbReference>
<dbReference type="SUPFAM" id="SSF55729">
    <property type="entry name" value="Acyl-CoA N-acyltransferases (Nat)"/>
    <property type="match status" value="1"/>
</dbReference>
<evidence type="ECO:0000313" key="2">
    <source>
        <dbReference type="EMBL" id="AWB67922.1"/>
    </source>
</evidence>
<protein>
    <submittedName>
        <fullName evidence="2">GNAT family N-acetyltransferase</fullName>
    </submittedName>
</protein>
<dbReference type="GO" id="GO:0016747">
    <property type="term" value="F:acyltransferase activity, transferring groups other than amino-acyl groups"/>
    <property type="evidence" value="ECO:0007669"/>
    <property type="project" value="InterPro"/>
</dbReference>
<proteinExistence type="predicted"/>
<dbReference type="KEGG" id="cate:C2869_16485"/>
<accession>A0A2S0VUS8</accession>
<keyword evidence="3" id="KW-1185">Reference proteome</keyword>
<feature type="domain" description="N-acetyltransferase" evidence="1">
    <location>
        <begin position="1"/>
        <end position="139"/>
    </location>
</feature>